<gene>
    <name evidence="2" type="ORF">DFP72DRAFT_877401</name>
</gene>
<comment type="caution">
    <text evidence="2">The sequence shown here is derived from an EMBL/GenBank/DDBJ whole genome shotgun (WGS) entry which is preliminary data.</text>
</comment>
<feature type="compositionally biased region" description="Low complexity" evidence="1">
    <location>
        <begin position="173"/>
        <end position="214"/>
    </location>
</feature>
<protein>
    <submittedName>
        <fullName evidence="2">Uncharacterized protein</fullName>
    </submittedName>
</protein>
<accession>A0A8H6IB70</accession>
<evidence type="ECO:0000313" key="3">
    <source>
        <dbReference type="Proteomes" id="UP000521943"/>
    </source>
</evidence>
<evidence type="ECO:0000256" key="1">
    <source>
        <dbReference type="SAM" id="MobiDB-lite"/>
    </source>
</evidence>
<reference evidence="2 3" key="1">
    <citation type="submission" date="2020-07" db="EMBL/GenBank/DDBJ databases">
        <title>Comparative genomics of pyrophilous fungi reveals a link between fire events and developmental genes.</title>
        <authorList>
            <consortium name="DOE Joint Genome Institute"/>
            <person name="Steindorff A.S."/>
            <person name="Carver A."/>
            <person name="Calhoun S."/>
            <person name="Stillman K."/>
            <person name="Liu H."/>
            <person name="Lipzen A."/>
            <person name="Pangilinan J."/>
            <person name="Labutti K."/>
            <person name="Bruns T.D."/>
            <person name="Grigoriev I.V."/>
        </authorList>
    </citation>
    <scope>NUCLEOTIDE SEQUENCE [LARGE SCALE GENOMIC DNA]</scope>
    <source>
        <strain evidence="2 3">CBS 144469</strain>
    </source>
</reference>
<proteinExistence type="predicted"/>
<dbReference type="OrthoDB" id="2951040at2759"/>
<dbReference type="EMBL" id="JACGCI010000008">
    <property type="protein sequence ID" value="KAF6761904.1"/>
    <property type="molecule type" value="Genomic_DNA"/>
</dbReference>
<name>A0A8H6IB70_9AGAR</name>
<sequence>MYLERSKAQPPTYPPWSTMALNLTTPGTQFSISTSGGVLRFGNATAGGLASLGGAGDNVHDFSQFIFRATSIANAFSIENWGAGTYVSAESVPSSGPLVRLTSSNQSTTWFFRPNNLGASFNICRDQACSLLWAPYSNVGGAVDSNAIALTPATGAAYERWVITAVANATTRPISSNTTNTSSTITLTPTSEPSQTSSTSDSTSSTYADAPSSTEVPSANLRLVQSCYPCGRSNCTFTPSTSTNVSDAPTTITETFSILIGQPVANCNPNSQETTKTTLGGTYELEQTYSVAQTWGVGLGLLGPSASTSVTVTRSRSERMVQTQETEVGIRPGQIGALVANITYTATLGNMRVGVNKTYLPFIAYQPERVLGYSVVYTDCGSKFQALTLPKSDCTYSAGVSLRAISHLFYASMVFSGLLILFN</sequence>
<feature type="region of interest" description="Disordered" evidence="1">
    <location>
        <begin position="173"/>
        <end position="216"/>
    </location>
</feature>
<keyword evidence="3" id="KW-1185">Reference proteome</keyword>
<dbReference type="Proteomes" id="UP000521943">
    <property type="component" value="Unassembled WGS sequence"/>
</dbReference>
<dbReference type="AlphaFoldDB" id="A0A8H6IB70"/>
<organism evidence="2 3">
    <name type="scientific">Ephemerocybe angulata</name>
    <dbReference type="NCBI Taxonomy" id="980116"/>
    <lineage>
        <taxon>Eukaryota</taxon>
        <taxon>Fungi</taxon>
        <taxon>Dikarya</taxon>
        <taxon>Basidiomycota</taxon>
        <taxon>Agaricomycotina</taxon>
        <taxon>Agaricomycetes</taxon>
        <taxon>Agaricomycetidae</taxon>
        <taxon>Agaricales</taxon>
        <taxon>Agaricineae</taxon>
        <taxon>Psathyrellaceae</taxon>
        <taxon>Ephemerocybe</taxon>
    </lineage>
</organism>
<evidence type="ECO:0000313" key="2">
    <source>
        <dbReference type="EMBL" id="KAF6761904.1"/>
    </source>
</evidence>